<evidence type="ECO:0000313" key="1">
    <source>
        <dbReference type="EMBL" id="GAI89293.1"/>
    </source>
</evidence>
<feature type="non-terminal residue" evidence="1">
    <location>
        <position position="1"/>
    </location>
</feature>
<reference evidence="1" key="1">
    <citation type="journal article" date="2014" name="Front. Microbiol.">
        <title>High frequency of phylogenetically diverse reductive dehalogenase-homologous genes in deep subseafloor sedimentary metagenomes.</title>
        <authorList>
            <person name="Kawai M."/>
            <person name="Futagami T."/>
            <person name="Toyoda A."/>
            <person name="Takaki Y."/>
            <person name="Nishi S."/>
            <person name="Hori S."/>
            <person name="Arai W."/>
            <person name="Tsubouchi T."/>
            <person name="Morono Y."/>
            <person name="Uchiyama I."/>
            <person name="Ito T."/>
            <person name="Fujiyama A."/>
            <person name="Inagaki F."/>
            <person name="Takami H."/>
        </authorList>
    </citation>
    <scope>NUCLEOTIDE SEQUENCE</scope>
    <source>
        <strain evidence="1">Expedition CK06-06</strain>
    </source>
</reference>
<dbReference type="EMBL" id="BARW01022848">
    <property type="protein sequence ID" value="GAI89293.1"/>
    <property type="molecule type" value="Genomic_DNA"/>
</dbReference>
<sequence length="46" mass="4963">AERHLLLSPPNEVAGPEYTNAAPAIMGWQVPRRHAQATETIGQGIL</sequence>
<protein>
    <submittedName>
        <fullName evidence="1">Uncharacterized protein</fullName>
    </submittedName>
</protein>
<comment type="caution">
    <text evidence="1">The sequence shown here is derived from an EMBL/GenBank/DDBJ whole genome shotgun (WGS) entry which is preliminary data.</text>
</comment>
<name>X1S8L6_9ZZZZ</name>
<proteinExistence type="predicted"/>
<accession>X1S8L6</accession>
<gene>
    <name evidence="1" type="ORF">S12H4_38023</name>
</gene>
<organism evidence="1">
    <name type="scientific">marine sediment metagenome</name>
    <dbReference type="NCBI Taxonomy" id="412755"/>
    <lineage>
        <taxon>unclassified sequences</taxon>
        <taxon>metagenomes</taxon>
        <taxon>ecological metagenomes</taxon>
    </lineage>
</organism>
<dbReference type="AlphaFoldDB" id="X1S8L6"/>